<dbReference type="InterPro" id="IPR032710">
    <property type="entry name" value="NTF2-like_dom_sf"/>
</dbReference>
<dbReference type="SUPFAM" id="SSF54427">
    <property type="entry name" value="NTF2-like"/>
    <property type="match status" value="1"/>
</dbReference>
<sequence length="113" mass="12535">MTITEQHAVVEDWIAATDSHDLMRYLAHFNEDAVLDDPSVGRQFNGRGEIAEYFRSYFIGYNTRTRLLGTEARGGLLHVEVDFTGDFPGGQTGGTFDLTFDGERIANATADLT</sequence>
<dbReference type="InterPro" id="IPR037401">
    <property type="entry name" value="SnoaL-like"/>
</dbReference>
<dbReference type="Proteomes" id="UP000564496">
    <property type="component" value="Unassembled WGS sequence"/>
</dbReference>
<organism evidence="2 3">
    <name type="scientific">Nocardioides panzhihuensis</name>
    <dbReference type="NCBI Taxonomy" id="860243"/>
    <lineage>
        <taxon>Bacteria</taxon>
        <taxon>Bacillati</taxon>
        <taxon>Actinomycetota</taxon>
        <taxon>Actinomycetes</taxon>
        <taxon>Propionibacteriales</taxon>
        <taxon>Nocardioidaceae</taxon>
        <taxon>Nocardioides</taxon>
    </lineage>
</organism>
<feature type="domain" description="SnoaL-like" evidence="1">
    <location>
        <begin position="10"/>
        <end position="98"/>
    </location>
</feature>
<dbReference type="EMBL" id="JACBZR010000001">
    <property type="protein sequence ID" value="NYI79856.1"/>
    <property type="molecule type" value="Genomic_DNA"/>
</dbReference>
<comment type="caution">
    <text evidence="2">The sequence shown here is derived from an EMBL/GenBank/DDBJ whole genome shotgun (WGS) entry which is preliminary data.</text>
</comment>
<proteinExistence type="predicted"/>
<protein>
    <submittedName>
        <fullName evidence="2">Ketosteroid isomerase-like protein</fullName>
    </submittedName>
</protein>
<name>A0A7Z0DQB8_9ACTN</name>
<accession>A0A7Z0DQB8</accession>
<evidence type="ECO:0000313" key="2">
    <source>
        <dbReference type="EMBL" id="NYI79856.1"/>
    </source>
</evidence>
<reference evidence="2 3" key="1">
    <citation type="submission" date="2020-07" db="EMBL/GenBank/DDBJ databases">
        <title>Sequencing the genomes of 1000 actinobacteria strains.</title>
        <authorList>
            <person name="Klenk H.-P."/>
        </authorList>
    </citation>
    <scope>NUCLEOTIDE SEQUENCE [LARGE SCALE GENOMIC DNA]</scope>
    <source>
        <strain evidence="2 3">DSM 26487</strain>
    </source>
</reference>
<dbReference type="Pfam" id="PF12680">
    <property type="entry name" value="SnoaL_2"/>
    <property type="match status" value="1"/>
</dbReference>
<dbReference type="GO" id="GO:0016853">
    <property type="term" value="F:isomerase activity"/>
    <property type="evidence" value="ECO:0007669"/>
    <property type="project" value="UniProtKB-KW"/>
</dbReference>
<evidence type="ECO:0000259" key="1">
    <source>
        <dbReference type="Pfam" id="PF12680"/>
    </source>
</evidence>
<keyword evidence="2" id="KW-0413">Isomerase</keyword>
<gene>
    <name evidence="2" type="ORF">BJ988_004504</name>
</gene>
<dbReference type="RefSeq" id="WP_179660111.1">
    <property type="nucleotide sequence ID" value="NZ_JACBZR010000001.1"/>
</dbReference>
<keyword evidence="3" id="KW-1185">Reference proteome</keyword>
<dbReference type="AlphaFoldDB" id="A0A7Z0DQB8"/>
<evidence type="ECO:0000313" key="3">
    <source>
        <dbReference type="Proteomes" id="UP000564496"/>
    </source>
</evidence>
<dbReference type="Gene3D" id="3.10.450.50">
    <property type="match status" value="1"/>
</dbReference>